<comment type="caution">
    <text evidence="1">The sequence shown here is derived from an EMBL/GenBank/DDBJ whole genome shotgun (WGS) entry which is preliminary data.</text>
</comment>
<name>A0A6C7VK12_CAMCO</name>
<dbReference type="EMBL" id="AALEYQ010000072">
    <property type="protein sequence ID" value="ECZ3108697.1"/>
    <property type="molecule type" value="Genomic_DNA"/>
</dbReference>
<sequence>MKCLNCGVFTLLCFCHHCAEELSEFSLGVRELKKDF</sequence>
<gene>
    <name evidence="1" type="ORF">F7N94_08705</name>
</gene>
<reference evidence="1" key="1">
    <citation type="submission" date="2019-09" db="EMBL/GenBank/DDBJ databases">
        <authorList>
            <consortium name="NARMS: The National Antimicrobial Resistance Monitoring System"/>
        </authorList>
    </citation>
    <scope>NUCLEOTIDE SEQUENCE</scope>
    <source>
        <strain evidence="1">FSIS11923711</strain>
    </source>
</reference>
<dbReference type="AlphaFoldDB" id="A0A6C7VK12"/>
<protein>
    <submittedName>
        <fullName evidence="1">ComF family protein</fullName>
    </submittedName>
</protein>
<evidence type="ECO:0000313" key="1">
    <source>
        <dbReference type="EMBL" id="ECZ3108697.1"/>
    </source>
</evidence>
<accession>A0A6C7VK12</accession>
<proteinExistence type="predicted"/>
<feature type="non-terminal residue" evidence="1">
    <location>
        <position position="36"/>
    </location>
</feature>
<organism evidence="1">
    <name type="scientific">Campylobacter coli</name>
    <dbReference type="NCBI Taxonomy" id="195"/>
    <lineage>
        <taxon>Bacteria</taxon>
        <taxon>Pseudomonadati</taxon>
        <taxon>Campylobacterota</taxon>
        <taxon>Epsilonproteobacteria</taxon>
        <taxon>Campylobacterales</taxon>
        <taxon>Campylobacteraceae</taxon>
        <taxon>Campylobacter</taxon>
    </lineage>
</organism>